<dbReference type="Gene3D" id="2.120.10.80">
    <property type="entry name" value="Kelch-type beta propeller"/>
    <property type="match status" value="1"/>
</dbReference>
<dbReference type="InterPro" id="IPR015915">
    <property type="entry name" value="Kelch-typ_b-propeller"/>
</dbReference>
<dbReference type="EMBL" id="CAJVQB010005870">
    <property type="protein sequence ID" value="CAG8671861.1"/>
    <property type="molecule type" value="Genomic_DNA"/>
</dbReference>
<reference evidence="1 2" key="1">
    <citation type="submission" date="2021-06" db="EMBL/GenBank/DDBJ databases">
        <authorList>
            <person name="Kallberg Y."/>
            <person name="Tangrot J."/>
            <person name="Rosling A."/>
        </authorList>
    </citation>
    <scope>NUCLEOTIDE SEQUENCE [LARGE SCALE GENOMIC DNA]</scope>
    <source>
        <strain evidence="1 2">120-4 pot B 10/14</strain>
    </source>
</reference>
<name>A0ABN7UV74_GIGMA</name>
<dbReference type="Proteomes" id="UP000789901">
    <property type="component" value="Unassembled WGS sequence"/>
</dbReference>
<evidence type="ECO:0000313" key="2">
    <source>
        <dbReference type="Proteomes" id="UP000789901"/>
    </source>
</evidence>
<feature type="non-terminal residue" evidence="1">
    <location>
        <position position="186"/>
    </location>
</feature>
<gene>
    <name evidence="1" type="ORF">GMARGA_LOCUS10468</name>
</gene>
<organism evidence="1 2">
    <name type="scientific">Gigaspora margarita</name>
    <dbReference type="NCBI Taxonomy" id="4874"/>
    <lineage>
        <taxon>Eukaryota</taxon>
        <taxon>Fungi</taxon>
        <taxon>Fungi incertae sedis</taxon>
        <taxon>Mucoromycota</taxon>
        <taxon>Glomeromycotina</taxon>
        <taxon>Glomeromycetes</taxon>
        <taxon>Diversisporales</taxon>
        <taxon>Gigasporaceae</taxon>
        <taxon>Gigaspora</taxon>
    </lineage>
</organism>
<keyword evidence="2" id="KW-1185">Reference proteome</keyword>
<sequence>MYPNIILANFVTFQFIPIPRYLQTSVLFNNSKWYFSGGIIGNNVDTNKTNEVVYLSLSSSFDTSSPLWNNSQIGSPLANALSSSFISIDMLSIFLIGGVMVDPKTQSSVSYQSAYKYNLNNLSLTVQNIEGINNFGICGGLQSINDEAGRIFFYVQEQVIQLLYLKNGNITYFGDRSTSDYINMNE</sequence>
<dbReference type="SUPFAM" id="SSF117281">
    <property type="entry name" value="Kelch motif"/>
    <property type="match status" value="1"/>
</dbReference>
<evidence type="ECO:0000313" key="1">
    <source>
        <dbReference type="EMBL" id="CAG8671861.1"/>
    </source>
</evidence>
<accession>A0ABN7UV74</accession>
<comment type="caution">
    <text evidence="1">The sequence shown here is derived from an EMBL/GenBank/DDBJ whole genome shotgun (WGS) entry which is preliminary data.</text>
</comment>
<protein>
    <submittedName>
        <fullName evidence="1">7275_t:CDS:1</fullName>
    </submittedName>
</protein>
<proteinExistence type="predicted"/>